<dbReference type="EMBL" id="JALJOS010000019">
    <property type="protein sequence ID" value="KAK9827218.1"/>
    <property type="molecule type" value="Genomic_DNA"/>
</dbReference>
<feature type="compositionally biased region" description="Low complexity" evidence="1">
    <location>
        <begin position="191"/>
        <end position="206"/>
    </location>
</feature>
<sequence>MTHGSLFLTRTAPARIRKHSRLAASLWPQKTGNFMDHTEASGKALGELHGKPHQLDVQAGSNSDTQSPDTWEMVSPTEGGSPSLSRRSSLEARSSHMKAVPAAEGGEASAAAGHQEDSNADLDAQGSQNGQAVRTTAQLSPAQAPGSSAQSADAGPSSLAQDNEVQDGPAAIRAAPLAPSEDEADEEQVPAAASSSPTSAFSYSHAGLPGSGHGSSSFEHAGHDDDDASSNDSSWDQASGLSRADSGKPRSEPDSEEALSELQDMSSEGPLSSTEHAAPSLQVHEPTSPSTVQSEEAAQAAGDIVFQTNNCEASGDADGHDEEDSARASLLSLDPETARAAQDVLNSEAELSSELGEESEMGSPAGSISGASADDGAGPPKKRQSASSRAFQAILAWFQEGVRWLSAFLPAGLVQKVLQQAQQAMALAYARPYTALTALSGSIVVVGLLMHNRSLQAQLRASTGEVKSLQTTLAKMHEAAQQLNTSGFPILRHTASLIPIRTADRSFNGRLASLSVFV</sequence>
<feature type="compositionally biased region" description="Low complexity" evidence="1">
    <location>
        <begin position="102"/>
        <end position="113"/>
    </location>
</feature>
<feature type="region of interest" description="Disordered" evidence="1">
    <location>
        <begin position="348"/>
        <end position="385"/>
    </location>
</feature>
<feature type="compositionally biased region" description="Low complexity" evidence="1">
    <location>
        <begin position="361"/>
        <end position="379"/>
    </location>
</feature>
<proteinExistence type="predicted"/>
<accession>A0AAW1R0U7</accession>
<protein>
    <submittedName>
        <fullName evidence="2">Uncharacterized protein</fullName>
    </submittedName>
</protein>
<feature type="compositionally biased region" description="Polar residues" evidence="1">
    <location>
        <begin position="125"/>
        <end position="136"/>
    </location>
</feature>
<name>A0AAW1R0U7_9CHLO</name>
<dbReference type="Proteomes" id="UP001438707">
    <property type="component" value="Unassembled WGS sequence"/>
</dbReference>
<feature type="compositionally biased region" description="Basic and acidic residues" evidence="1">
    <location>
        <begin position="36"/>
        <end position="54"/>
    </location>
</feature>
<organism evidence="2 3">
    <name type="scientific">Apatococcus lobatus</name>
    <dbReference type="NCBI Taxonomy" id="904363"/>
    <lineage>
        <taxon>Eukaryota</taxon>
        <taxon>Viridiplantae</taxon>
        <taxon>Chlorophyta</taxon>
        <taxon>core chlorophytes</taxon>
        <taxon>Trebouxiophyceae</taxon>
        <taxon>Chlorellales</taxon>
        <taxon>Chlorellaceae</taxon>
        <taxon>Apatococcus</taxon>
    </lineage>
</organism>
<gene>
    <name evidence="2" type="ORF">WJX74_010773</name>
</gene>
<feature type="compositionally biased region" description="Low complexity" evidence="1">
    <location>
        <begin position="230"/>
        <end position="239"/>
    </location>
</feature>
<feature type="compositionally biased region" description="Polar residues" evidence="1">
    <location>
        <begin position="285"/>
        <end position="296"/>
    </location>
</feature>
<comment type="caution">
    <text evidence="2">The sequence shown here is derived from an EMBL/GenBank/DDBJ whole genome shotgun (WGS) entry which is preliminary data.</text>
</comment>
<feature type="compositionally biased region" description="Low complexity" evidence="1">
    <location>
        <begin position="137"/>
        <end position="158"/>
    </location>
</feature>
<evidence type="ECO:0000313" key="3">
    <source>
        <dbReference type="Proteomes" id="UP001438707"/>
    </source>
</evidence>
<evidence type="ECO:0000313" key="2">
    <source>
        <dbReference type="EMBL" id="KAK9827218.1"/>
    </source>
</evidence>
<feature type="region of interest" description="Disordered" evidence="1">
    <location>
        <begin position="33"/>
        <end position="327"/>
    </location>
</feature>
<feature type="compositionally biased region" description="Polar residues" evidence="1">
    <location>
        <begin position="263"/>
        <end position="275"/>
    </location>
</feature>
<reference evidence="2 3" key="1">
    <citation type="journal article" date="2024" name="Nat. Commun.">
        <title>Phylogenomics reveals the evolutionary origins of lichenization in chlorophyte algae.</title>
        <authorList>
            <person name="Puginier C."/>
            <person name="Libourel C."/>
            <person name="Otte J."/>
            <person name="Skaloud P."/>
            <person name="Haon M."/>
            <person name="Grisel S."/>
            <person name="Petersen M."/>
            <person name="Berrin J.G."/>
            <person name="Delaux P.M."/>
            <person name="Dal Grande F."/>
            <person name="Keller J."/>
        </authorList>
    </citation>
    <scope>NUCLEOTIDE SEQUENCE [LARGE SCALE GENOMIC DNA]</scope>
    <source>
        <strain evidence="2 3">SAG 2145</strain>
    </source>
</reference>
<dbReference type="AlphaFoldDB" id="A0AAW1R0U7"/>
<evidence type="ECO:0000256" key="1">
    <source>
        <dbReference type="SAM" id="MobiDB-lite"/>
    </source>
</evidence>
<keyword evidence="3" id="KW-1185">Reference proteome</keyword>
<feature type="compositionally biased region" description="Polar residues" evidence="1">
    <location>
        <begin position="59"/>
        <end position="69"/>
    </location>
</feature>